<dbReference type="Pfam" id="PF01928">
    <property type="entry name" value="CYTH"/>
    <property type="match status" value="1"/>
</dbReference>
<dbReference type="PANTHER" id="PTHR39569:SF1">
    <property type="entry name" value="INORGANIC TRIPHOSPHATASE"/>
    <property type="match status" value="1"/>
</dbReference>
<proteinExistence type="predicted"/>
<keyword evidence="3" id="KW-1185">Reference proteome</keyword>
<evidence type="ECO:0000313" key="3">
    <source>
        <dbReference type="Proteomes" id="UP001489509"/>
    </source>
</evidence>
<sequence length="205" mass="23719">METELKLRFTTKEGYDRLLSRKRLSSMVSRNMMAIYYDTPDRRLHRERISYRVRREGERYIATIKAQGGAKDGIHRRLEWNIVQPDAAPVPSRFLTNEVFSTDPTQTLKEILAAMGNGPFEERCRTQFIRRTSNITSPEAVIELCVDDGFLSAGGKTEEIWELELELCSGSEEYLKKMGEFFCKEYDLAPENRSKYARCLALLGE</sequence>
<reference evidence="2 3" key="1">
    <citation type="submission" date="2024-03" db="EMBL/GenBank/DDBJ databases">
        <title>Human intestinal bacterial collection.</title>
        <authorList>
            <person name="Pauvert C."/>
            <person name="Hitch T.C.A."/>
            <person name="Clavel T."/>
        </authorList>
    </citation>
    <scope>NUCLEOTIDE SEQUENCE [LARGE SCALE GENOMIC DNA]</scope>
    <source>
        <strain evidence="2 3">CLA-JM-H44</strain>
    </source>
</reference>
<dbReference type="SUPFAM" id="SSF55154">
    <property type="entry name" value="CYTH-like phosphatases"/>
    <property type="match status" value="1"/>
</dbReference>
<dbReference type="PROSITE" id="PS51707">
    <property type="entry name" value="CYTH"/>
    <property type="match status" value="1"/>
</dbReference>
<name>A0ABV1E3L1_9FIRM</name>
<comment type="caution">
    <text evidence="2">The sequence shown here is derived from an EMBL/GenBank/DDBJ whole genome shotgun (WGS) entry which is preliminary data.</text>
</comment>
<dbReference type="PANTHER" id="PTHR39569">
    <property type="entry name" value="INORGANIC TRIPHOSPHATASE"/>
    <property type="match status" value="1"/>
</dbReference>
<organism evidence="2 3">
    <name type="scientific">Solibaculum intestinale</name>
    <dbReference type="NCBI Taxonomy" id="3133165"/>
    <lineage>
        <taxon>Bacteria</taxon>
        <taxon>Bacillati</taxon>
        <taxon>Bacillota</taxon>
        <taxon>Clostridia</taxon>
        <taxon>Eubacteriales</taxon>
        <taxon>Oscillospiraceae</taxon>
        <taxon>Solibaculum</taxon>
    </lineage>
</organism>
<feature type="domain" description="CYTH" evidence="1">
    <location>
        <begin position="1"/>
        <end position="205"/>
    </location>
</feature>
<dbReference type="InterPro" id="IPR023577">
    <property type="entry name" value="CYTH_domain"/>
</dbReference>
<dbReference type="Gene3D" id="2.40.320.10">
    <property type="entry name" value="Hypothetical Protein Pfu-838710-001"/>
    <property type="match status" value="1"/>
</dbReference>
<protein>
    <submittedName>
        <fullName evidence="2">CYTH domain-containing protein</fullName>
    </submittedName>
</protein>
<evidence type="ECO:0000259" key="1">
    <source>
        <dbReference type="PROSITE" id="PS51707"/>
    </source>
</evidence>
<dbReference type="Proteomes" id="UP001489509">
    <property type="component" value="Unassembled WGS sequence"/>
</dbReference>
<evidence type="ECO:0000313" key="2">
    <source>
        <dbReference type="EMBL" id="MEQ2441300.1"/>
    </source>
</evidence>
<dbReference type="InterPro" id="IPR033469">
    <property type="entry name" value="CYTH-like_dom_sf"/>
</dbReference>
<gene>
    <name evidence="2" type="ORF">WMO26_10725</name>
</gene>
<dbReference type="RefSeq" id="WP_349220317.1">
    <property type="nucleotide sequence ID" value="NZ_JBBMFD010000021.1"/>
</dbReference>
<dbReference type="SMART" id="SM01118">
    <property type="entry name" value="CYTH"/>
    <property type="match status" value="1"/>
</dbReference>
<dbReference type="InterPro" id="IPR039013">
    <property type="entry name" value="YgiF"/>
</dbReference>
<accession>A0ABV1E3L1</accession>
<dbReference type="EMBL" id="JBBMFD010000021">
    <property type="protein sequence ID" value="MEQ2441300.1"/>
    <property type="molecule type" value="Genomic_DNA"/>
</dbReference>